<feature type="compositionally biased region" description="Basic and acidic residues" evidence="1">
    <location>
        <begin position="176"/>
        <end position="185"/>
    </location>
</feature>
<feature type="region of interest" description="Disordered" evidence="1">
    <location>
        <begin position="149"/>
        <end position="187"/>
    </location>
</feature>
<reference evidence="2" key="1">
    <citation type="submission" date="2023-06" db="EMBL/GenBank/DDBJ databases">
        <authorList>
            <person name="Delattre M."/>
        </authorList>
    </citation>
    <scope>NUCLEOTIDE SEQUENCE</scope>
    <source>
        <strain evidence="2">AF72</strain>
    </source>
</reference>
<gene>
    <name evidence="2" type="ORF">MSPICULIGERA_LOCUS18196</name>
</gene>
<proteinExistence type="predicted"/>
<evidence type="ECO:0000313" key="2">
    <source>
        <dbReference type="EMBL" id="CAJ0579993.1"/>
    </source>
</evidence>
<sequence length="288" mass="33008">MGRFVKYWLIPRTTTIGRMEPDSTQPLLSREKDKYLASFQCEYTNYKNSEVDFAILRSPVSRYMEDRHNVARDSGMQKGDRRWFWCYLDHSSTKHGLVDWVIFEPDTTPRTERPELPAPAFPAVEPNWGGFGYENAGPQASYEEFPLDQQYPDNREPIDSMRANSRTPHGEMSPGNRHDFDDPKNFGHQASYEEELRQGAFQRNGGGINYPGGSNHSGHDQYHNRLDDGFAEPGPPRNPGQPAAHFQQADQLTAIVRQLFRYGEVRDVARRVDPTLYSDLMEALAFAS</sequence>
<feature type="region of interest" description="Disordered" evidence="1">
    <location>
        <begin position="211"/>
        <end position="243"/>
    </location>
</feature>
<evidence type="ECO:0000313" key="3">
    <source>
        <dbReference type="Proteomes" id="UP001177023"/>
    </source>
</evidence>
<accession>A0AA36G6K7</accession>
<dbReference type="AlphaFoldDB" id="A0AA36G6K7"/>
<feature type="non-terminal residue" evidence="2">
    <location>
        <position position="1"/>
    </location>
</feature>
<organism evidence="2 3">
    <name type="scientific">Mesorhabditis spiculigera</name>
    <dbReference type="NCBI Taxonomy" id="96644"/>
    <lineage>
        <taxon>Eukaryota</taxon>
        <taxon>Metazoa</taxon>
        <taxon>Ecdysozoa</taxon>
        <taxon>Nematoda</taxon>
        <taxon>Chromadorea</taxon>
        <taxon>Rhabditida</taxon>
        <taxon>Rhabditina</taxon>
        <taxon>Rhabditomorpha</taxon>
        <taxon>Rhabditoidea</taxon>
        <taxon>Rhabditidae</taxon>
        <taxon>Mesorhabditinae</taxon>
        <taxon>Mesorhabditis</taxon>
    </lineage>
</organism>
<protein>
    <submittedName>
        <fullName evidence="2">Uncharacterized protein</fullName>
    </submittedName>
</protein>
<feature type="compositionally biased region" description="Basic and acidic residues" evidence="1">
    <location>
        <begin position="217"/>
        <end position="228"/>
    </location>
</feature>
<dbReference type="Proteomes" id="UP001177023">
    <property type="component" value="Unassembled WGS sequence"/>
</dbReference>
<keyword evidence="3" id="KW-1185">Reference proteome</keyword>
<comment type="caution">
    <text evidence="2">The sequence shown here is derived from an EMBL/GenBank/DDBJ whole genome shotgun (WGS) entry which is preliminary data.</text>
</comment>
<evidence type="ECO:0000256" key="1">
    <source>
        <dbReference type="SAM" id="MobiDB-lite"/>
    </source>
</evidence>
<name>A0AA36G6K7_9BILA</name>
<dbReference type="EMBL" id="CATQJA010002659">
    <property type="protein sequence ID" value="CAJ0579993.1"/>
    <property type="molecule type" value="Genomic_DNA"/>
</dbReference>